<dbReference type="EMBL" id="CAEZXY010000057">
    <property type="protein sequence ID" value="CAB4712709.1"/>
    <property type="molecule type" value="Genomic_DNA"/>
</dbReference>
<sequence length="42" mass="4453">MLAADPASGSVLPTRRWGIFAVKSPQRGGLRGILTDTLALCR</sequence>
<dbReference type="EMBL" id="CAFAAD010000114">
    <property type="protein sequence ID" value="CAB4798984.1"/>
    <property type="molecule type" value="Genomic_DNA"/>
</dbReference>
<evidence type="ECO:0000313" key="6">
    <source>
        <dbReference type="EMBL" id="CAB4798984.1"/>
    </source>
</evidence>
<dbReference type="EMBL" id="CAEZTY010000002">
    <property type="protein sequence ID" value="CAB4575169.1"/>
    <property type="molecule type" value="Genomic_DNA"/>
</dbReference>
<protein>
    <submittedName>
        <fullName evidence="1">Unannotated protein</fullName>
    </submittedName>
</protein>
<dbReference type="EMBL" id="CAFBOK010000017">
    <property type="protein sequence ID" value="CAB4973114.1"/>
    <property type="molecule type" value="Genomic_DNA"/>
</dbReference>
<gene>
    <name evidence="3" type="ORF">UFOPK1762_00086</name>
    <name evidence="4" type="ORF">UFOPK1906_01067</name>
    <name evidence="5" type="ORF">UFOPK2624_01208</name>
    <name evidence="6" type="ORF">UFOPK2969_01360</name>
    <name evidence="1" type="ORF">UFOPK3331_00585</name>
    <name evidence="7" type="ORF">UFOPK3785_02148</name>
    <name evidence="8" type="ORF">UFOPK3927_00256</name>
    <name evidence="2" type="ORF">UFOPK4201_01092</name>
    <name evidence="9" type="ORF">UFOPK4371_01013</name>
</gene>
<evidence type="ECO:0000313" key="1">
    <source>
        <dbReference type="EMBL" id="CAB4335995.1"/>
    </source>
</evidence>
<evidence type="ECO:0000313" key="5">
    <source>
        <dbReference type="EMBL" id="CAB4712709.1"/>
    </source>
</evidence>
<dbReference type="EMBL" id="CAFBNJ010000210">
    <property type="protein sequence ID" value="CAB4967423.1"/>
    <property type="molecule type" value="Genomic_DNA"/>
</dbReference>
<dbReference type="EMBL" id="CAEZVC010000062">
    <property type="protein sequence ID" value="CAB4624471.1"/>
    <property type="molecule type" value="Genomic_DNA"/>
</dbReference>
<proteinExistence type="predicted"/>
<dbReference type="EMBL" id="CAEUNJ010000044">
    <property type="protein sequence ID" value="CAB4371842.1"/>
    <property type="molecule type" value="Genomic_DNA"/>
</dbReference>
<evidence type="ECO:0000313" key="4">
    <source>
        <dbReference type="EMBL" id="CAB4624471.1"/>
    </source>
</evidence>
<organism evidence="1">
    <name type="scientific">freshwater metagenome</name>
    <dbReference type="NCBI Taxonomy" id="449393"/>
    <lineage>
        <taxon>unclassified sequences</taxon>
        <taxon>metagenomes</taxon>
        <taxon>ecological metagenomes</taxon>
    </lineage>
</organism>
<evidence type="ECO:0000313" key="2">
    <source>
        <dbReference type="EMBL" id="CAB4371842.1"/>
    </source>
</evidence>
<name>A0A6J5YZS0_9ZZZZ</name>
<evidence type="ECO:0000313" key="7">
    <source>
        <dbReference type="EMBL" id="CAB4967423.1"/>
    </source>
</evidence>
<accession>A0A6J5YZS0</accession>
<dbReference type="EMBL" id="CAFBRD010000051">
    <property type="protein sequence ID" value="CAB5077368.1"/>
    <property type="molecule type" value="Genomic_DNA"/>
</dbReference>
<dbReference type="AlphaFoldDB" id="A0A6J5YZS0"/>
<evidence type="ECO:0000313" key="8">
    <source>
        <dbReference type="EMBL" id="CAB4973114.1"/>
    </source>
</evidence>
<evidence type="ECO:0000313" key="9">
    <source>
        <dbReference type="EMBL" id="CAB5077368.1"/>
    </source>
</evidence>
<evidence type="ECO:0000313" key="3">
    <source>
        <dbReference type="EMBL" id="CAB4575169.1"/>
    </source>
</evidence>
<dbReference type="EMBL" id="CAESAL010000013">
    <property type="protein sequence ID" value="CAB4335995.1"/>
    <property type="molecule type" value="Genomic_DNA"/>
</dbReference>
<reference evidence="1" key="1">
    <citation type="submission" date="2020-05" db="EMBL/GenBank/DDBJ databases">
        <authorList>
            <person name="Chiriac C."/>
            <person name="Salcher M."/>
            <person name="Ghai R."/>
            <person name="Kavagutti S V."/>
        </authorList>
    </citation>
    <scope>NUCLEOTIDE SEQUENCE</scope>
</reference>